<protein>
    <submittedName>
        <fullName evidence="2">Uncharacterized protein</fullName>
    </submittedName>
</protein>
<dbReference type="Gramene" id="ESR54997">
    <property type="protein sequence ID" value="ESR54997"/>
    <property type="gene ID" value="CICLE_v10023284mg"/>
</dbReference>
<dbReference type="Proteomes" id="UP000030687">
    <property type="component" value="Unassembled WGS sequence"/>
</dbReference>
<dbReference type="InParanoid" id="V4TNJ6"/>
<dbReference type="KEGG" id="cic:CICLE_v10023284mg"/>
<gene>
    <name evidence="2" type="ORF">CICLE_v10023284mg</name>
</gene>
<dbReference type="AlphaFoldDB" id="V4TNJ6"/>
<name>V4TNJ6_CITCL</name>
<feature type="chain" id="PRO_5004728744" evidence="1">
    <location>
        <begin position="22"/>
        <end position="83"/>
    </location>
</feature>
<organism evidence="2 3">
    <name type="scientific">Citrus clementina</name>
    <name type="common">Clementine</name>
    <name type="synonym">Citrus deliciosa x Citrus sinensis</name>
    <dbReference type="NCBI Taxonomy" id="85681"/>
    <lineage>
        <taxon>Eukaryota</taxon>
        <taxon>Viridiplantae</taxon>
        <taxon>Streptophyta</taxon>
        <taxon>Embryophyta</taxon>
        <taxon>Tracheophyta</taxon>
        <taxon>Spermatophyta</taxon>
        <taxon>Magnoliopsida</taxon>
        <taxon>eudicotyledons</taxon>
        <taxon>Gunneridae</taxon>
        <taxon>Pentapetalae</taxon>
        <taxon>rosids</taxon>
        <taxon>malvids</taxon>
        <taxon>Sapindales</taxon>
        <taxon>Rutaceae</taxon>
        <taxon>Aurantioideae</taxon>
        <taxon>Citrus</taxon>
    </lineage>
</organism>
<keyword evidence="1" id="KW-0732">Signal</keyword>
<evidence type="ECO:0000313" key="3">
    <source>
        <dbReference type="Proteomes" id="UP000030687"/>
    </source>
</evidence>
<accession>V4TNJ6</accession>
<dbReference type="EMBL" id="KI536661">
    <property type="protein sequence ID" value="ESR54997.1"/>
    <property type="molecule type" value="Genomic_DNA"/>
</dbReference>
<feature type="signal peptide" evidence="1">
    <location>
        <begin position="1"/>
        <end position="21"/>
    </location>
</feature>
<reference evidence="2 3" key="1">
    <citation type="submission" date="2013-10" db="EMBL/GenBank/DDBJ databases">
        <authorList>
            <consortium name="International Citrus Genome Consortium"/>
            <person name="Jenkins J."/>
            <person name="Schmutz J."/>
            <person name="Prochnik S."/>
            <person name="Rokhsar D."/>
            <person name="Gmitter F."/>
            <person name="Ollitrault P."/>
            <person name="Machado M."/>
            <person name="Talon M."/>
            <person name="Wincker P."/>
            <person name="Jaillon O."/>
            <person name="Morgante M."/>
        </authorList>
    </citation>
    <scope>NUCLEOTIDE SEQUENCE</scope>
    <source>
        <strain evidence="3">cv. Clemenules</strain>
    </source>
</reference>
<dbReference type="PANTHER" id="PTHR48473">
    <property type="entry name" value="TIR DOMAIN-CONTAINING PROTEIN"/>
    <property type="match status" value="1"/>
</dbReference>
<proteinExistence type="predicted"/>
<evidence type="ECO:0000313" key="2">
    <source>
        <dbReference type="EMBL" id="ESR54997.1"/>
    </source>
</evidence>
<keyword evidence="3" id="KW-1185">Reference proteome</keyword>
<dbReference type="PANTHER" id="PTHR48473:SF1">
    <property type="entry name" value="TIR DOMAIN-CONTAINING PROTEIN"/>
    <property type="match status" value="1"/>
</dbReference>
<sequence length="83" mass="9691">MLMSFAALLICIAELIYTCQKQKVKWSWIITLPWLYHSRNFKDFIGPVARQHADSSIKVSFRPIVFASGLWSIMVRVIFNFLP</sequence>
<evidence type="ECO:0000256" key="1">
    <source>
        <dbReference type="SAM" id="SignalP"/>
    </source>
</evidence>